<dbReference type="STRING" id="685588.A0A067T0J6"/>
<dbReference type="Pfam" id="PF18885">
    <property type="entry name" value="DUF5648"/>
    <property type="match status" value="1"/>
</dbReference>
<evidence type="ECO:0000256" key="1">
    <source>
        <dbReference type="SAM" id="SignalP"/>
    </source>
</evidence>
<reference evidence="4" key="1">
    <citation type="journal article" date="2014" name="Proc. Natl. Acad. Sci. U.S.A.">
        <title>Extensive sampling of basidiomycete genomes demonstrates inadequacy of the white-rot/brown-rot paradigm for wood decay fungi.</title>
        <authorList>
            <person name="Riley R."/>
            <person name="Salamov A.A."/>
            <person name="Brown D.W."/>
            <person name="Nagy L.G."/>
            <person name="Floudas D."/>
            <person name="Held B.W."/>
            <person name="Levasseur A."/>
            <person name="Lombard V."/>
            <person name="Morin E."/>
            <person name="Otillar R."/>
            <person name="Lindquist E.A."/>
            <person name="Sun H."/>
            <person name="LaButti K.M."/>
            <person name="Schmutz J."/>
            <person name="Jabbour D."/>
            <person name="Luo H."/>
            <person name="Baker S.E."/>
            <person name="Pisabarro A.G."/>
            <person name="Walton J.D."/>
            <person name="Blanchette R.A."/>
            <person name="Henrissat B."/>
            <person name="Martin F."/>
            <person name="Cullen D."/>
            <person name="Hibbett D.S."/>
            <person name="Grigoriev I.V."/>
        </authorList>
    </citation>
    <scope>NUCLEOTIDE SEQUENCE [LARGE SCALE GENOMIC DNA]</scope>
    <source>
        <strain evidence="4">CBS 339.88</strain>
    </source>
</reference>
<feature type="signal peptide" evidence="1">
    <location>
        <begin position="1"/>
        <end position="20"/>
    </location>
</feature>
<dbReference type="Proteomes" id="UP000027222">
    <property type="component" value="Unassembled WGS sequence"/>
</dbReference>
<dbReference type="InterPro" id="IPR043708">
    <property type="entry name" value="DUF5648"/>
</dbReference>
<feature type="chain" id="PRO_5001648732" description="DUF5648 domain-containing protein" evidence="1">
    <location>
        <begin position="21"/>
        <end position="192"/>
    </location>
</feature>
<evidence type="ECO:0000313" key="4">
    <source>
        <dbReference type="Proteomes" id="UP000027222"/>
    </source>
</evidence>
<dbReference type="OrthoDB" id="9971254at2759"/>
<accession>A0A067T0J6</accession>
<feature type="domain" description="DUF5648" evidence="2">
    <location>
        <begin position="50"/>
        <end position="188"/>
    </location>
</feature>
<sequence>MKITASLFTCVLFATNQAFATTSSAESESVQNIFRAEPQACGDPRLLQEFHRLWNGNATVTNHFYTATPGEESASKSVGYVNEGVTGWIWPPQVPQQPQTVPFFRLWNEALNNSFYTASLSERNAYLTSHGYIDEGFAGYVYLNDACGGKPLWRMWSQANRDSFYTMSTAERDRYASVGYITIDIVAYLIRY</sequence>
<name>A0A067T0J6_GALM3</name>
<dbReference type="HOGENOM" id="CLU_093541_1_0_1"/>
<gene>
    <name evidence="3" type="ORF">GALMADRAFT_1328638</name>
</gene>
<dbReference type="AlphaFoldDB" id="A0A067T0J6"/>
<organism evidence="3 4">
    <name type="scientific">Galerina marginata (strain CBS 339.88)</name>
    <dbReference type="NCBI Taxonomy" id="685588"/>
    <lineage>
        <taxon>Eukaryota</taxon>
        <taxon>Fungi</taxon>
        <taxon>Dikarya</taxon>
        <taxon>Basidiomycota</taxon>
        <taxon>Agaricomycotina</taxon>
        <taxon>Agaricomycetes</taxon>
        <taxon>Agaricomycetidae</taxon>
        <taxon>Agaricales</taxon>
        <taxon>Agaricineae</taxon>
        <taxon>Strophariaceae</taxon>
        <taxon>Galerina</taxon>
    </lineage>
</organism>
<keyword evidence="1" id="KW-0732">Signal</keyword>
<evidence type="ECO:0000259" key="2">
    <source>
        <dbReference type="Pfam" id="PF18885"/>
    </source>
</evidence>
<keyword evidence="4" id="KW-1185">Reference proteome</keyword>
<evidence type="ECO:0000313" key="3">
    <source>
        <dbReference type="EMBL" id="KDR76725.1"/>
    </source>
</evidence>
<proteinExistence type="predicted"/>
<protein>
    <recommendedName>
        <fullName evidence="2">DUF5648 domain-containing protein</fullName>
    </recommendedName>
</protein>
<dbReference type="EMBL" id="KL142378">
    <property type="protein sequence ID" value="KDR76725.1"/>
    <property type="molecule type" value="Genomic_DNA"/>
</dbReference>